<organism evidence="1 2">
    <name type="scientific">Devosia enhydra</name>
    <dbReference type="NCBI Taxonomy" id="665118"/>
    <lineage>
        <taxon>Bacteria</taxon>
        <taxon>Pseudomonadati</taxon>
        <taxon>Pseudomonadota</taxon>
        <taxon>Alphaproteobacteria</taxon>
        <taxon>Hyphomicrobiales</taxon>
        <taxon>Devosiaceae</taxon>
        <taxon>Devosia</taxon>
    </lineage>
</organism>
<evidence type="ECO:0000313" key="1">
    <source>
        <dbReference type="EMBL" id="SFZ86001.1"/>
    </source>
</evidence>
<dbReference type="AlphaFoldDB" id="A0A1K2I0Z7"/>
<reference evidence="1 2" key="1">
    <citation type="submission" date="2016-11" db="EMBL/GenBank/DDBJ databases">
        <authorList>
            <person name="Jaros S."/>
            <person name="Januszkiewicz K."/>
            <person name="Wedrychowicz H."/>
        </authorList>
    </citation>
    <scope>NUCLEOTIDE SEQUENCE [LARGE SCALE GENOMIC DNA]</scope>
    <source>
        <strain evidence="1 2">ATCC 23634</strain>
    </source>
</reference>
<sequence length="144" mass="15120">MFEQLKALVETVDGLEGRVSDALVLAELVRQGALPQGPQHAFIVPLGLVPTSSGDAGAGVFTQMLDEQVAVLLVVRSAGDVTGAKARPRLDGLVEAVLAAVNGADPGPDYPGVFRLVRGQIVSAEAGLAIYQLDFALQRQFRRS</sequence>
<protein>
    <recommendedName>
        <fullName evidence="3">DUF3168 domain-containing protein</fullName>
    </recommendedName>
</protein>
<proteinExistence type="predicted"/>
<dbReference type="Proteomes" id="UP000183447">
    <property type="component" value="Unassembled WGS sequence"/>
</dbReference>
<evidence type="ECO:0000313" key="2">
    <source>
        <dbReference type="Proteomes" id="UP000183447"/>
    </source>
</evidence>
<evidence type="ECO:0008006" key="3">
    <source>
        <dbReference type="Google" id="ProtNLM"/>
    </source>
</evidence>
<dbReference type="STRING" id="665118.SAMN02983003_3173"/>
<dbReference type="EMBL" id="FPKU01000003">
    <property type="protein sequence ID" value="SFZ86001.1"/>
    <property type="molecule type" value="Genomic_DNA"/>
</dbReference>
<dbReference type="RefSeq" id="WP_084603604.1">
    <property type="nucleotide sequence ID" value="NZ_FPKU01000003.1"/>
</dbReference>
<accession>A0A1K2I0Z7</accession>
<gene>
    <name evidence="1" type="ORF">SAMN02983003_3173</name>
</gene>
<name>A0A1K2I0Z7_9HYPH</name>
<keyword evidence="2" id="KW-1185">Reference proteome</keyword>
<dbReference type="OrthoDB" id="7742971at2"/>
<dbReference type="Pfam" id="PF23840">
    <property type="entry name" value="Phage_tail_terminator"/>
    <property type="match status" value="1"/>
</dbReference>
<dbReference type="InterPro" id="IPR056912">
    <property type="entry name" value="Phage_JBD30_tail_term-like"/>
</dbReference>